<keyword evidence="1" id="KW-1133">Transmembrane helix</keyword>
<dbReference type="EMBL" id="JAMTCG010000003">
    <property type="protein sequence ID" value="MCP2160775.1"/>
    <property type="molecule type" value="Genomic_DNA"/>
</dbReference>
<feature type="transmembrane region" description="Helical" evidence="1">
    <location>
        <begin position="42"/>
        <end position="61"/>
    </location>
</feature>
<evidence type="ECO:0000313" key="3">
    <source>
        <dbReference type="Proteomes" id="UP001205740"/>
    </source>
</evidence>
<organism evidence="2 3">
    <name type="scientific">Williamsia serinedens</name>
    <dbReference type="NCBI Taxonomy" id="391736"/>
    <lineage>
        <taxon>Bacteria</taxon>
        <taxon>Bacillati</taxon>
        <taxon>Actinomycetota</taxon>
        <taxon>Actinomycetes</taxon>
        <taxon>Mycobacteriales</taxon>
        <taxon>Nocardiaceae</taxon>
        <taxon>Williamsia</taxon>
    </lineage>
</organism>
<name>A0ABT1H0K0_9NOCA</name>
<keyword evidence="3" id="KW-1185">Reference proteome</keyword>
<feature type="transmembrane region" description="Helical" evidence="1">
    <location>
        <begin position="118"/>
        <end position="137"/>
    </location>
</feature>
<keyword evidence="1" id="KW-0472">Membrane</keyword>
<proteinExistence type="predicted"/>
<feature type="transmembrane region" description="Helical" evidence="1">
    <location>
        <begin position="87"/>
        <end position="106"/>
    </location>
</feature>
<keyword evidence="1" id="KW-0812">Transmembrane</keyword>
<dbReference type="Proteomes" id="UP001205740">
    <property type="component" value="Unassembled WGS sequence"/>
</dbReference>
<accession>A0ABT1H0K0</accession>
<gene>
    <name evidence="2" type="ORF">LX12_001962</name>
</gene>
<reference evidence="2 3" key="1">
    <citation type="submission" date="2022-06" db="EMBL/GenBank/DDBJ databases">
        <title>Genomic Encyclopedia of Archaeal and Bacterial Type Strains, Phase II (KMG-II): from individual species to whole genera.</title>
        <authorList>
            <person name="Goeker M."/>
        </authorList>
    </citation>
    <scope>NUCLEOTIDE SEQUENCE [LARGE SCALE GENOMIC DNA]</scope>
    <source>
        <strain evidence="2 3">DSM 45037</strain>
    </source>
</reference>
<dbReference type="RefSeq" id="WP_253654339.1">
    <property type="nucleotide sequence ID" value="NZ_BAAAOE010000003.1"/>
</dbReference>
<protein>
    <submittedName>
        <fullName evidence="2">Uncharacterized protein</fullName>
    </submittedName>
</protein>
<feature type="transmembrane region" description="Helical" evidence="1">
    <location>
        <begin position="20"/>
        <end position="36"/>
    </location>
</feature>
<comment type="caution">
    <text evidence="2">The sequence shown here is derived from an EMBL/GenBank/DDBJ whole genome shotgun (WGS) entry which is preliminary data.</text>
</comment>
<sequence>MIDNTTFVWRKTADARTRDVRLGLSLVVVFTAIAILCAVTGYLFLAAAMAVMTLVSGPVIAPARGRVTVAKDAVVARPRAALLNTHYVFPTVTLIAAVLITMQWVVTEPTGGDVRLPFVTVLFWLAVLVTAGTTIRYRGALRLSTTEFGIPGRCMSPYSGADFTLVQEKKSSFPHLEVMLESGPKLLFFPTKYYGLEANSLYSTLRHLAETDEETRRNYSPELIREMLLFTPDREVEVGESIEVRIVAQPQASTA</sequence>
<evidence type="ECO:0000256" key="1">
    <source>
        <dbReference type="SAM" id="Phobius"/>
    </source>
</evidence>
<evidence type="ECO:0000313" key="2">
    <source>
        <dbReference type="EMBL" id="MCP2160775.1"/>
    </source>
</evidence>